<accession>A0A6F8XGT2</accession>
<dbReference type="EMBL" id="AP022869">
    <property type="protein sequence ID" value="BCB73085.1"/>
    <property type="molecule type" value="Genomic_DNA"/>
</dbReference>
<protein>
    <submittedName>
        <fullName evidence="1">Uncharacterized protein</fullName>
    </submittedName>
</protein>
<sequence>MKAEKANVLDSVFTNVWLPCLANQEAGKHSNIKVGNVSGLYHSKITPLGGGAIYW</sequence>
<keyword evidence="2" id="KW-1185">Reference proteome</keyword>
<dbReference type="AlphaFoldDB" id="A0A6F8XGT2"/>
<name>A0A6F8XGT2_9GAMM</name>
<reference evidence="1 2" key="1">
    <citation type="submission" date="2020-03" db="EMBL/GenBank/DDBJ databases">
        <title>Complete Genome Sequence of Halomonas meridiana strain Eplume2, isolated from hydrothermal-plume in the north east Pacific Ocean.</title>
        <authorList>
            <person name="Kurihara Y."/>
            <person name="Kawai S."/>
            <person name="Sakai A."/>
            <person name="Galipon J."/>
            <person name="Arakawa K."/>
        </authorList>
    </citation>
    <scope>NUCLEOTIDE SEQUENCE [LARGE SCALE GENOMIC DNA]</scope>
    <source>
        <strain evidence="1 2">Eplume2</strain>
    </source>
</reference>
<proteinExistence type="predicted"/>
<evidence type="ECO:0000313" key="2">
    <source>
        <dbReference type="Proteomes" id="UP000501053"/>
    </source>
</evidence>
<evidence type="ECO:0000313" key="1">
    <source>
        <dbReference type="EMBL" id="BCB73085.1"/>
    </source>
</evidence>
<organism evidence="1 2">
    <name type="scientific">Vreelandella aquamarina</name>
    <dbReference type="NCBI Taxonomy" id="77097"/>
    <lineage>
        <taxon>Bacteria</taxon>
        <taxon>Pseudomonadati</taxon>
        <taxon>Pseudomonadota</taxon>
        <taxon>Gammaproteobacteria</taxon>
        <taxon>Oceanospirillales</taxon>
        <taxon>Halomonadaceae</taxon>
        <taxon>Vreelandella</taxon>
    </lineage>
</organism>
<dbReference type="Proteomes" id="UP000501053">
    <property type="component" value="Chromosome"/>
</dbReference>
<gene>
    <name evidence="1" type="ORF">HMEPL2_34360</name>
</gene>